<dbReference type="SMART" id="SM00179">
    <property type="entry name" value="EGF_CA"/>
    <property type="match status" value="2"/>
</dbReference>
<sequence>MYLFRKKLRNLEKRFTNINLLIKTNSSNKSRDETKGKRAVTAHDDKLWDYGVIPYEIDETFTGRKDVLKQAMRHWENFTCIKFVERNNQEHPDYIYFAEMSCGCCSSYVGRKGDGGQAMSIGPNCNFGNILHELGHAIGFWHEHSRPDRDNHVKIIKENIRRGWENNFNKLKEEEVTTLGSLYDYDSIMHYSRNGFSKGVYLDTIQPVDLENVVHDIGQRIRLSEGDIQQTNRLYKCPKCGQTFQQNSGTFSSTNNKEQNCEWRITTTNGEKIVLTILKLDIGQSPDCNNYIEIRDGYWYKSPLLKKLCGGNKTKTVISTGSRMLISSFTKDPKKYYSFTLKYEVICGGQIFIENEEHIESPNYPDDYEANKKCTWKITVPKNYKVALEFSFFEMENHGGCLYDYVEIRDGFSTDSKLLGLYCGHTLPPNIISTTENLLLKFVSDASIHKGGFAATVFKEYDKCAILDHGCAHNCVNTLEGYECVCKIGFELQPDGKSCKSTCGGILEASSGSISSPSFPETYPPSKKCFWEIVTQKDHRVVLNFTHFNLEGNSIDYVHHMCDYDKLEVYSKLNEGEIKKHGTFCGSKIPQPITSESNILKIIFSSDDSMQKSGFSASFFTDLDECSTNNGNCQHGCTNTIGSYRCICPEGYTLHKNNHNCTKGDCFYEISSPFGRIQSPKYPDVYPNRKTCVWKFTTLPGHRVCVSFLFFRVEYQEECFYDRVELYDGLSSGDRTLGKFCGDRLPEPLTSSGTDLYMTFKTDASTQRKGFWGTYSTVCGGVLQAETREKYIYSHVQFGVGNYGNDIDCTWIVKADYGFGVRLAFSSFDIEDDVDCLYDYVEIFSEKKSNSFARGRYCGNVKPTDLLFNDVVVLRFRTDDSFGRTGFKLIYQSDKSVMKHILKKQ</sequence>
<dbReference type="EC" id="3.4.24.-" evidence="15"/>
<dbReference type="SUPFAM" id="SSF55486">
    <property type="entry name" value="Metalloproteases ('zincins'), catalytic domain"/>
    <property type="match status" value="1"/>
</dbReference>
<keyword evidence="5 14" id="KW-0378">Hydrolase</keyword>
<evidence type="ECO:0000256" key="1">
    <source>
        <dbReference type="ARBA" id="ARBA00022536"/>
    </source>
</evidence>
<evidence type="ECO:0000256" key="14">
    <source>
        <dbReference type="PROSITE-ProRule" id="PRU01211"/>
    </source>
</evidence>
<evidence type="ECO:0000256" key="6">
    <source>
        <dbReference type="ARBA" id="ARBA00022833"/>
    </source>
</evidence>
<evidence type="ECO:0000313" key="19">
    <source>
        <dbReference type="EMBL" id="KAJ3646069.1"/>
    </source>
</evidence>
<keyword evidence="8" id="KW-0865">Zymogen</keyword>
<dbReference type="InterPro" id="IPR000859">
    <property type="entry name" value="CUB_dom"/>
</dbReference>
<feature type="binding site" evidence="11 14">
    <location>
        <position position="142"/>
    </location>
    <ligand>
        <name>Zn(2+)</name>
        <dbReference type="ChEBI" id="CHEBI:29105"/>
        <note>catalytic</note>
    </ligand>
</feature>
<dbReference type="SMART" id="SM00235">
    <property type="entry name" value="ZnMc"/>
    <property type="match status" value="1"/>
</dbReference>
<dbReference type="FunFam" id="2.60.120.290:FF:000005">
    <property type="entry name" value="Procollagen C-endopeptidase enhancer 1"/>
    <property type="match status" value="1"/>
</dbReference>
<dbReference type="PROSITE" id="PS51864">
    <property type="entry name" value="ASTACIN"/>
    <property type="match status" value="1"/>
</dbReference>
<evidence type="ECO:0000256" key="4">
    <source>
        <dbReference type="ARBA" id="ARBA00022737"/>
    </source>
</evidence>
<dbReference type="InterPro" id="IPR000742">
    <property type="entry name" value="EGF"/>
</dbReference>
<dbReference type="InterPro" id="IPR000152">
    <property type="entry name" value="EGF-type_Asp/Asn_hydroxyl_site"/>
</dbReference>
<dbReference type="GO" id="GO:0008270">
    <property type="term" value="F:zinc ion binding"/>
    <property type="evidence" value="ECO:0007669"/>
    <property type="project" value="UniProtKB-UniRule"/>
</dbReference>
<dbReference type="SMART" id="SM00042">
    <property type="entry name" value="CUB"/>
    <property type="match status" value="5"/>
</dbReference>
<dbReference type="PANTHER" id="PTHR24251:SF43">
    <property type="entry name" value="TOLLOID-LIKE PROTEIN 2"/>
    <property type="match status" value="1"/>
</dbReference>
<evidence type="ECO:0000256" key="10">
    <source>
        <dbReference type="PIRSR" id="PIRSR001199-1"/>
    </source>
</evidence>
<keyword evidence="7 14" id="KW-0482">Metalloprotease</keyword>
<feature type="disulfide bond" evidence="12">
    <location>
        <begin position="347"/>
        <end position="374"/>
    </location>
</feature>
<evidence type="ECO:0000256" key="9">
    <source>
        <dbReference type="ARBA" id="ARBA00023157"/>
    </source>
</evidence>
<dbReference type="PROSITE" id="PS01187">
    <property type="entry name" value="EGF_CA"/>
    <property type="match status" value="1"/>
</dbReference>
<dbReference type="FunFam" id="2.10.25.10:FF:000023">
    <property type="entry name" value="Fibrillin 2"/>
    <property type="match status" value="1"/>
</dbReference>
<comment type="caution">
    <text evidence="13">Lacks conserved residue(s) required for the propagation of feature annotation.</text>
</comment>
<dbReference type="SUPFAM" id="SSF49854">
    <property type="entry name" value="Spermadhesin, CUB domain"/>
    <property type="match status" value="5"/>
</dbReference>
<keyword evidence="20" id="KW-1185">Reference proteome</keyword>
<evidence type="ECO:0000256" key="2">
    <source>
        <dbReference type="ARBA" id="ARBA00022670"/>
    </source>
</evidence>
<dbReference type="InterPro" id="IPR006026">
    <property type="entry name" value="Peptidase_Metallo"/>
</dbReference>
<dbReference type="GO" id="GO:0006508">
    <property type="term" value="P:proteolysis"/>
    <property type="evidence" value="ECO:0007669"/>
    <property type="project" value="UniProtKB-KW"/>
</dbReference>
<dbReference type="Pfam" id="PF00431">
    <property type="entry name" value="CUB"/>
    <property type="match status" value="5"/>
</dbReference>
<dbReference type="PROSITE" id="PS50026">
    <property type="entry name" value="EGF_3"/>
    <property type="match status" value="1"/>
</dbReference>
<dbReference type="InterPro" id="IPR001506">
    <property type="entry name" value="Peptidase_M12A"/>
</dbReference>
<dbReference type="Pfam" id="PF01400">
    <property type="entry name" value="Astacin"/>
    <property type="match status" value="1"/>
</dbReference>
<gene>
    <name evidence="19" type="ORF">Zmor_023680</name>
</gene>
<evidence type="ECO:0000259" key="17">
    <source>
        <dbReference type="PROSITE" id="PS50026"/>
    </source>
</evidence>
<dbReference type="SUPFAM" id="SSF57196">
    <property type="entry name" value="EGF/Laminin"/>
    <property type="match status" value="2"/>
</dbReference>
<dbReference type="PROSITE" id="PS00010">
    <property type="entry name" value="ASX_HYDROXYL"/>
    <property type="match status" value="1"/>
</dbReference>
<dbReference type="GO" id="GO:0004222">
    <property type="term" value="F:metalloendopeptidase activity"/>
    <property type="evidence" value="ECO:0007669"/>
    <property type="project" value="UniProtKB-UniRule"/>
</dbReference>
<dbReference type="InterPro" id="IPR035914">
    <property type="entry name" value="Sperma_CUB_dom_sf"/>
</dbReference>
<feature type="domain" description="CUB" evidence="16">
    <location>
        <begin position="666"/>
        <end position="778"/>
    </location>
</feature>
<dbReference type="InterPro" id="IPR015446">
    <property type="entry name" value="BMP_1/tolloid-like"/>
</dbReference>
<dbReference type="PIRSF" id="PIRSF001199">
    <property type="entry name" value="BMP_1/tolloid-like"/>
    <property type="match status" value="1"/>
</dbReference>
<evidence type="ECO:0000256" key="3">
    <source>
        <dbReference type="ARBA" id="ARBA00022723"/>
    </source>
</evidence>
<dbReference type="PANTHER" id="PTHR24251">
    <property type="entry name" value="OVOCHYMASE-RELATED"/>
    <property type="match status" value="1"/>
</dbReference>
<dbReference type="Gene3D" id="3.40.390.10">
    <property type="entry name" value="Collagenase (Catalytic Domain)"/>
    <property type="match status" value="1"/>
</dbReference>
<protein>
    <recommendedName>
        <fullName evidence="15">Metalloendopeptidase</fullName>
        <ecNumber evidence="15">3.4.24.-</ecNumber>
    </recommendedName>
</protein>
<feature type="binding site" evidence="11 14">
    <location>
        <position position="136"/>
    </location>
    <ligand>
        <name>Zn(2+)</name>
        <dbReference type="ChEBI" id="CHEBI:29105"/>
        <note>catalytic</note>
    </ligand>
</feature>
<dbReference type="PROSITE" id="PS01186">
    <property type="entry name" value="EGF_2"/>
    <property type="match status" value="2"/>
</dbReference>
<keyword evidence="1 13" id="KW-0245">EGF-like domain</keyword>
<keyword evidence="9 12" id="KW-1015">Disulfide bond</keyword>
<dbReference type="InterPro" id="IPR001881">
    <property type="entry name" value="EGF-like_Ca-bd_dom"/>
</dbReference>
<comment type="cofactor">
    <cofactor evidence="14 15">
        <name>Zn(2+)</name>
        <dbReference type="ChEBI" id="CHEBI:29105"/>
    </cofactor>
    <text evidence="14 15">Binds 1 zinc ion per subunit.</text>
</comment>
<dbReference type="InterPro" id="IPR024079">
    <property type="entry name" value="MetalloPept_cat_dom_sf"/>
</dbReference>
<evidence type="ECO:0000256" key="13">
    <source>
        <dbReference type="PROSITE-ProRule" id="PRU00076"/>
    </source>
</evidence>
<feature type="domain" description="CUB" evidence="16">
    <location>
        <begin position="503"/>
        <end position="622"/>
    </location>
</feature>
<dbReference type="CDD" id="cd00041">
    <property type="entry name" value="CUB"/>
    <property type="match status" value="5"/>
</dbReference>
<keyword evidence="2 14" id="KW-0645">Protease</keyword>
<evidence type="ECO:0000313" key="20">
    <source>
        <dbReference type="Proteomes" id="UP001168821"/>
    </source>
</evidence>
<dbReference type="GO" id="GO:0005509">
    <property type="term" value="F:calcium ion binding"/>
    <property type="evidence" value="ECO:0007669"/>
    <property type="project" value="InterPro"/>
</dbReference>
<feature type="domain" description="CUB" evidence="16">
    <location>
        <begin position="240"/>
        <end position="346"/>
    </location>
</feature>
<evidence type="ECO:0000259" key="18">
    <source>
        <dbReference type="PROSITE" id="PS51864"/>
    </source>
</evidence>
<dbReference type="SMART" id="SM00181">
    <property type="entry name" value="EGF"/>
    <property type="match status" value="2"/>
</dbReference>
<dbReference type="FunFam" id="2.60.120.290:FF:000013">
    <property type="entry name" value="Membrane frizzled-related protein"/>
    <property type="match status" value="3"/>
</dbReference>
<feature type="active site" evidence="10 14">
    <location>
        <position position="133"/>
    </location>
</feature>
<keyword evidence="6 11" id="KW-0862">Zinc</keyword>
<dbReference type="CDD" id="cd00054">
    <property type="entry name" value="EGF_CA"/>
    <property type="match status" value="1"/>
</dbReference>
<feature type="domain" description="EGF-like" evidence="17">
    <location>
        <begin position="622"/>
        <end position="662"/>
    </location>
</feature>
<dbReference type="EMBL" id="JALNTZ010000007">
    <property type="protein sequence ID" value="KAJ3646069.1"/>
    <property type="molecule type" value="Genomic_DNA"/>
</dbReference>
<feature type="domain" description="Peptidase M12A" evidence="18">
    <location>
        <begin position="38"/>
        <end position="238"/>
    </location>
</feature>
<reference evidence="19" key="1">
    <citation type="journal article" date="2023" name="G3 (Bethesda)">
        <title>Whole genome assemblies of Zophobas morio and Tenebrio molitor.</title>
        <authorList>
            <person name="Kaur S."/>
            <person name="Stinson S.A."/>
            <person name="diCenzo G.C."/>
        </authorList>
    </citation>
    <scope>NUCLEOTIDE SEQUENCE</scope>
    <source>
        <strain evidence="19">QUZm001</strain>
    </source>
</reference>
<feature type="domain" description="CUB" evidence="16">
    <location>
        <begin position="347"/>
        <end position="460"/>
    </location>
</feature>
<evidence type="ECO:0000256" key="5">
    <source>
        <dbReference type="ARBA" id="ARBA00022801"/>
    </source>
</evidence>
<dbReference type="PROSITE" id="PS01180">
    <property type="entry name" value="CUB"/>
    <property type="match status" value="5"/>
</dbReference>
<dbReference type="AlphaFoldDB" id="A0AA38HZ16"/>
<dbReference type="Pfam" id="PF14670">
    <property type="entry name" value="FXa_inhibition"/>
    <property type="match status" value="2"/>
</dbReference>
<evidence type="ECO:0000259" key="16">
    <source>
        <dbReference type="PROSITE" id="PS01180"/>
    </source>
</evidence>
<keyword evidence="3 11" id="KW-0479">Metal-binding</keyword>
<dbReference type="Gene3D" id="2.60.120.290">
    <property type="entry name" value="Spermadhesin, CUB domain"/>
    <property type="match status" value="5"/>
</dbReference>
<dbReference type="InterPro" id="IPR018097">
    <property type="entry name" value="EGF_Ca-bd_CS"/>
</dbReference>
<feature type="binding site" evidence="11 14">
    <location>
        <position position="132"/>
    </location>
    <ligand>
        <name>Zn(2+)</name>
        <dbReference type="ChEBI" id="CHEBI:29105"/>
        <note>catalytic</note>
    </ligand>
</feature>
<feature type="domain" description="CUB" evidence="16">
    <location>
        <begin position="779"/>
        <end position="894"/>
    </location>
</feature>
<evidence type="ECO:0000256" key="11">
    <source>
        <dbReference type="PIRSR" id="PIRSR001199-2"/>
    </source>
</evidence>
<name>A0AA38HZ16_9CUCU</name>
<evidence type="ECO:0000256" key="7">
    <source>
        <dbReference type="ARBA" id="ARBA00023049"/>
    </source>
</evidence>
<keyword evidence="4" id="KW-0677">Repeat</keyword>
<comment type="caution">
    <text evidence="19">The sequence shown here is derived from an EMBL/GenBank/DDBJ whole genome shotgun (WGS) entry which is preliminary data.</text>
</comment>
<dbReference type="Gene3D" id="2.10.25.10">
    <property type="entry name" value="Laminin"/>
    <property type="match status" value="2"/>
</dbReference>
<dbReference type="Proteomes" id="UP001168821">
    <property type="component" value="Unassembled WGS sequence"/>
</dbReference>
<accession>A0AA38HZ16</accession>
<dbReference type="PRINTS" id="PR00480">
    <property type="entry name" value="ASTACIN"/>
</dbReference>
<evidence type="ECO:0000256" key="12">
    <source>
        <dbReference type="PROSITE-ProRule" id="PRU00059"/>
    </source>
</evidence>
<evidence type="ECO:0000256" key="15">
    <source>
        <dbReference type="RuleBase" id="RU361183"/>
    </source>
</evidence>
<evidence type="ECO:0000256" key="8">
    <source>
        <dbReference type="ARBA" id="ARBA00023145"/>
    </source>
</evidence>
<proteinExistence type="predicted"/>
<organism evidence="19 20">
    <name type="scientific">Zophobas morio</name>
    <dbReference type="NCBI Taxonomy" id="2755281"/>
    <lineage>
        <taxon>Eukaryota</taxon>
        <taxon>Metazoa</taxon>
        <taxon>Ecdysozoa</taxon>
        <taxon>Arthropoda</taxon>
        <taxon>Hexapoda</taxon>
        <taxon>Insecta</taxon>
        <taxon>Pterygota</taxon>
        <taxon>Neoptera</taxon>
        <taxon>Endopterygota</taxon>
        <taxon>Coleoptera</taxon>
        <taxon>Polyphaga</taxon>
        <taxon>Cucujiformia</taxon>
        <taxon>Tenebrionidae</taxon>
        <taxon>Zophobas</taxon>
    </lineage>
</organism>